<dbReference type="HAMAP" id="MF_00323">
    <property type="entry name" value="Ferrochelatase"/>
    <property type="match status" value="1"/>
</dbReference>
<dbReference type="CDD" id="cd03411">
    <property type="entry name" value="Ferrochelatase_N"/>
    <property type="match status" value="1"/>
</dbReference>
<gene>
    <name evidence="9" type="primary">hemH</name>
    <name evidence="11" type="ordered locus">SAR116_0078</name>
</gene>
<dbReference type="Gene3D" id="3.40.50.1400">
    <property type="match status" value="2"/>
</dbReference>
<dbReference type="NCBIfam" id="TIGR00109">
    <property type="entry name" value="hemH"/>
    <property type="match status" value="1"/>
</dbReference>
<accession>D5BNQ4</accession>
<keyword evidence="2 9" id="KW-0963">Cytoplasm</keyword>
<proteinExistence type="inferred from homology"/>
<dbReference type="EMBL" id="CP001751">
    <property type="protein sequence ID" value="ADE38321.1"/>
    <property type="molecule type" value="Genomic_DNA"/>
</dbReference>
<dbReference type="OrthoDB" id="9809741at2"/>
<feature type="binding site" evidence="9">
    <location>
        <position position="293"/>
    </location>
    <ligand>
        <name>Fe(2+)</name>
        <dbReference type="ChEBI" id="CHEBI:29033"/>
    </ligand>
</feature>
<dbReference type="SUPFAM" id="SSF53800">
    <property type="entry name" value="Chelatase"/>
    <property type="match status" value="1"/>
</dbReference>
<dbReference type="CDD" id="cd00419">
    <property type="entry name" value="Ferrochelatase_C"/>
    <property type="match status" value="1"/>
</dbReference>
<comment type="catalytic activity">
    <reaction evidence="9">
        <text>heme b + 2 H(+) = protoporphyrin IX + Fe(2+)</text>
        <dbReference type="Rhea" id="RHEA:22584"/>
        <dbReference type="ChEBI" id="CHEBI:15378"/>
        <dbReference type="ChEBI" id="CHEBI:29033"/>
        <dbReference type="ChEBI" id="CHEBI:57306"/>
        <dbReference type="ChEBI" id="CHEBI:60344"/>
        <dbReference type="EC" id="4.98.1.1"/>
    </reaction>
</comment>
<evidence type="ECO:0000256" key="6">
    <source>
        <dbReference type="ARBA" id="ARBA00023239"/>
    </source>
</evidence>
<comment type="pathway">
    <text evidence="9">Porphyrin-containing compound metabolism; protoheme biosynthesis; protoheme from protoporphyrin-IX: step 1/1.</text>
</comment>
<organism evidence="11 12">
    <name type="scientific">Puniceispirillum marinum (strain IMCC1322)</name>
    <dbReference type="NCBI Taxonomy" id="488538"/>
    <lineage>
        <taxon>Bacteria</taxon>
        <taxon>Pseudomonadati</taxon>
        <taxon>Pseudomonadota</taxon>
        <taxon>Alphaproteobacteria</taxon>
        <taxon>Candidatus Puniceispirillales</taxon>
        <taxon>Candidatus Puniceispirillaceae</taxon>
        <taxon>Candidatus Puniceispirillum</taxon>
    </lineage>
</organism>
<dbReference type="GO" id="GO:0046872">
    <property type="term" value="F:metal ion binding"/>
    <property type="evidence" value="ECO:0007669"/>
    <property type="project" value="UniProtKB-KW"/>
</dbReference>
<dbReference type="HOGENOM" id="CLU_018884_0_0_5"/>
<feature type="binding site" evidence="9">
    <location>
        <position position="212"/>
    </location>
    <ligand>
        <name>Fe(2+)</name>
        <dbReference type="ChEBI" id="CHEBI:29033"/>
    </ligand>
</feature>
<dbReference type="STRING" id="488538.SAR116_0078"/>
<dbReference type="GO" id="GO:0005737">
    <property type="term" value="C:cytoplasm"/>
    <property type="evidence" value="ECO:0007669"/>
    <property type="project" value="UniProtKB-SubCell"/>
</dbReference>
<dbReference type="InterPro" id="IPR001015">
    <property type="entry name" value="Ferrochelatase"/>
</dbReference>
<evidence type="ECO:0000256" key="8">
    <source>
        <dbReference type="ARBA" id="ARBA00024536"/>
    </source>
</evidence>
<keyword evidence="7 9" id="KW-0627">Porphyrin biosynthesis</keyword>
<sequence>MPINKAPADHPTFPGQARTGLLLVNLGTPDGTDKKSMRRYLKQFLSDRRVIEVPRLLWWVILNGIILNVRPKKSGAAYDRIWLKDDPDGSPLRKITRLQAEHVARTFNSDNLMVTYAMRYGQPAIDRQLQALQDAGCSRIVLMPLYPQYAASTTATVNDELYKWALDKRWQPAVRTVPPWHDHPGYIKALAASVKAAVKKHGKPDALVVSFHGIPKSYFVAGDPYHCHCMKSARLLKEALKWDDDSFHATFQSRFGSEPWLQPYTDISVVDLAKQGKKHVMVMAPGFVADCLETLDELDIELHEEFIEHGGEKFSYIPCLNDSAAGMKVIEDIAIDNLKGWVDLKR</sequence>
<evidence type="ECO:0000256" key="9">
    <source>
        <dbReference type="HAMAP-Rule" id="MF_00323"/>
    </source>
</evidence>
<evidence type="ECO:0000256" key="3">
    <source>
        <dbReference type="ARBA" id="ARBA00022723"/>
    </source>
</evidence>
<dbReference type="FunFam" id="3.40.50.1400:FF:000002">
    <property type="entry name" value="Ferrochelatase"/>
    <property type="match status" value="1"/>
</dbReference>
<evidence type="ECO:0000256" key="7">
    <source>
        <dbReference type="ARBA" id="ARBA00023244"/>
    </source>
</evidence>
<dbReference type="InterPro" id="IPR033644">
    <property type="entry name" value="Ferrochelatase_C"/>
</dbReference>
<keyword evidence="3 9" id="KW-0479">Metal-binding</keyword>
<evidence type="ECO:0000256" key="1">
    <source>
        <dbReference type="ARBA" id="ARBA00007718"/>
    </source>
</evidence>
<dbReference type="PANTHER" id="PTHR11108">
    <property type="entry name" value="FERROCHELATASE"/>
    <property type="match status" value="1"/>
</dbReference>
<dbReference type="Pfam" id="PF00762">
    <property type="entry name" value="Ferrochelatase"/>
    <property type="match status" value="1"/>
</dbReference>
<keyword evidence="6 9" id="KW-0456">Lyase</keyword>
<dbReference type="eggNOG" id="COG0276">
    <property type="taxonomic scope" value="Bacteria"/>
</dbReference>
<evidence type="ECO:0000256" key="2">
    <source>
        <dbReference type="ARBA" id="ARBA00022490"/>
    </source>
</evidence>
<name>D5BNQ4_PUNMI</name>
<dbReference type="AlphaFoldDB" id="D5BNQ4"/>
<protein>
    <recommendedName>
        <fullName evidence="9">Ferrochelatase</fullName>
        <ecNumber evidence="9">4.98.1.1</ecNumber>
    </recommendedName>
    <alternativeName>
        <fullName evidence="9">Heme synthase</fullName>
    </alternativeName>
    <alternativeName>
        <fullName evidence="9">Protoheme ferro-lyase</fullName>
    </alternativeName>
</protein>
<dbReference type="KEGG" id="apb:SAR116_0078"/>
<comment type="catalytic activity">
    <reaction evidence="8">
        <text>Fe-coproporphyrin III + 2 H(+) = coproporphyrin III + Fe(2+)</text>
        <dbReference type="Rhea" id="RHEA:49572"/>
        <dbReference type="ChEBI" id="CHEBI:15378"/>
        <dbReference type="ChEBI" id="CHEBI:29033"/>
        <dbReference type="ChEBI" id="CHEBI:68438"/>
        <dbReference type="ChEBI" id="CHEBI:131725"/>
        <dbReference type="EC" id="4.99.1.9"/>
    </reaction>
    <physiologicalReaction direction="right-to-left" evidence="8">
        <dbReference type="Rhea" id="RHEA:49574"/>
    </physiologicalReaction>
</comment>
<dbReference type="EC" id="4.98.1.1" evidence="9"/>
<evidence type="ECO:0000256" key="10">
    <source>
        <dbReference type="RuleBase" id="RU004185"/>
    </source>
</evidence>
<comment type="subcellular location">
    <subcellularLocation>
        <location evidence="9">Cytoplasm</location>
    </subcellularLocation>
</comment>
<evidence type="ECO:0000313" key="12">
    <source>
        <dbReference type="Proteomes" id="UP000007460"/>
    </source>
</evidence>
<dbReference type="GO" id="GO:0006783">
    <property type="term" value="P:heme biosynthetic process"/>
    <property type="evidence" value="ECO:0007669"/>
    <property type="project" value="UniProtKB-UniRule"/>
</dbReference>
<keyword evidence="12" id="KW-1185">Reference proteome</keyword>
<keyword evidence="5 9" id="KW-0350">Heme biosynthesis</keyword>
<dbReference type="InterPro" id="IPR033659">
    <property type="entry name" value="Ferrochelatase_N"/>
</dbReference>
<comment type="function">
    <text evidence="9">Catalyzes the ferrous insertion into protoporphyrin IX.</text>
</comment>
<dbReference type="GO" id="GO:0004325">
    <property type="term" value="F:ferrochelatase activity"/>
    <property type="evidence" value="ECO:0007669"/>
    <property type="project" value="UniProtKB-UniRule"/>
</dbReference>
<dbReference type="Proteomes" id="UP000007460">
    <property type="component" value="Chromosome"/>
</dbReference>
<evidence type="ECO:0000256" key="5">
    <source>
        <dbReference type="ARBA" id="ARBA00023133"/>
    </source>
</evidence>
<dbReference type="RefSeq" id="WP_013044951.1">
    <property type="nucleotide sequence ID" value="NC_014010.1"/>
</dbReference>
<reference evidence="11 12" key="1">
    <citation type="journal article" date="2010" name="J. Bacteriol.">
        <title>Complete genome sequence of "Candidatus Puniceispirillum marinum" IMCC1322, a representative of the SAR116 clade in the Alphaproteobacteria.</title>
        <authorList>
            <person name="Oh H.M."/>
            <person name="Kwon K.K."/>
            <person name="Kang I."/>
            <person name="Kang S.G."/>
            <person name="Lee J.H."/>
            <person name="Kim S.J."/>
            <person name="Cho J.C."/>
        </authorList>
    </citation>
    <scope>NUCLEOTIDE SEQUENCE [LARGE SCALE GENOMIC DNA]</scope>
    <source>
        <strain evidence="11 12">IMCC1322</strain>
    </source>
</reference>
<evidence type="ECO:0000256" key="4">
    <source>
        <dbReference type="ARBA" id="ARBA00023004"/>
    </source>
</evidence>
<keyword evidence="4 9" id="KW-0408">Iron</keyword>
<dbReference type="UniPathway" id="UPA00252">
    <property type="reaction ID" value="UER00325"/>
</dbReference>
<dbReference type="PANTHER" id="PTHR11108:SF1">
    <property type="entry name" value="FERROCHELATASE, MITOCHONDRIAL"/>
    <property type="match status" value="1"/>
</dbReference>
<evidence type="ECO:0000313" key="11">
    <source>
        <dbReference type="EMBL" id="ADE38321.1"/>
    </source>
</evidence>
<comment type="similarity">
    <text evidence="1 9 10">Belongs to the ferrochelatase family.</text>
</comment>